<organism evidence="1 2">
    <name type="scientific">Rhynchophorus ferrugineus</name>
    <name type="common">Red palm weevil</name>
    <name type="synonym">Curculio ferrugineus</name>
    <dbReference type="NCBI Taxonomy" id="354439"/>
    <lineage>
        <taxon>Eukaryota</taxon>
        <taxon>Metazoa</taxon>
        <taxon>Ecdysozoa</taxon>
        <taxon>Arthropoda</taxon>
        <taxon>Hexapoda</taxon>
        <taxon>Insecta</taxon>
        <taxon>Pterygota</taxon>
        <taxon>Neoptera</taxon>
        <taxon>Endopterygota</taxon>
        <taxon>Coleoptera</taxon>
        <taxon>Polyphaga</taxon>
        <taxon>Cucujiformia</taxon>
        <taxon>Curculionidae</taxon>
        <taxon>Dryophthorinae</taxon>
        <taxon>Rhynchophorus</taxon>
    </lineage>
</organism>
<sequence>MEYYGKGRGRVPEQCRLYPISVRNRRFESSLLKGHPVDAKFSVYLDIGVDHFDRPPSHSMAPRRFGPGENEITVRKRIFVRGSTVGLRNTDTYTPAPVPFYFDSCGIAIGGKIPMAYLRAFGFNQVAEILSEAVKQRAG</sequence>
<dbReference type="AlphaFoldDB" id="A0A834IVZ6"/>
<dbReference type="Proteomes" id="UP000625711">
    <property type="component" value="Unassembled WGS sequence"/>
</dbReference>
<gene>
    <name evidence="1" type="ORF">GWI33_017412</name>
</gene>
<proteinExistence type="predicted"/>
<protein>
    <submittedName>
        <fullName evidence="1">Uncharacterized protein</fullName>
    </submittedName>
</protein>
<accession>A0A834IVZ6</accession>
<comment type="caution">
    <text evidence="1">The sequence shown here is derived from an EMBL/GenBank/DDBJ whole genome shotgun (WGS) entry which is preliminary data.</text>
</comment>
<keyword evidence="2" id="KW-1185">Reference proteome</keyword>
<name>A0A834IVZ6_RHYFE</name>
<evidence type="ECO:0000313" key="2">
    <source>
        <dbReference type="Proteomes" id="UP000625711"/>
    </source>
</evidence>
<evidence type="ECO:0000313" key="1">
    <source>
        <dbReference type="EMBL" id="KAF7284933.1"/>
    </source>
</evidence>
<reference evidence="1" key="1">
    <citation type="submission" date="2020-08" db="EMBL/GenBank/DDBJ databases">
        <title>Genome sequencing and assembly of the red palm weevil Rhynchophorus ferrugineus.</title>
        <authorList>
            <person name="Dias G.B."/>
            <person name="Bergman C.M."/>
            <person name="Manee M."/>
        </authorList>
    </citation>
    <scope>NUCLEOTIDE SEQUENCE</scope>
    <source>
        <strain evidence="1">AA-2017</strain>
        <tissue evidence="1">Whole larva</tissue>
    </source>
</reference>
<dbReference type="EMBL" id="JAACXV010000065">
    <property type="protein sequence ID" value="KAF7284933.1"/>
    <property type="molecule type" value="Genomic_DNA"/>
</dbReference>